<dbReference type="Pfam" id="PF05685">
    <property type="entry name" value="Uma2"/>
    <property type="match status" value="1"/>
</dbReference>
<feature type="non-terminal residue" evidence="2">
    <location>
        <position position="1"/>
    </location>
</feature>
<dbReference type="CDD" id="cd06260">
    <property type="entry name" value="DUF820-like"/>
    <property type="match status" value="1"/>
</dbReference>
<dbReference type="InterPro" id="IPR012296">
    <property type="entry name" value="Nuclease_put_TT1808"/>
</dbReference>
<proteinExistence type="predicted"/>
<organism evidence="2 3">
    <name type="scientific">Geodia barretti</name>
    <name type="common">Barrett's horny sponge</name>
    <dbReference type="NCBI Taxonomy" id="519541"/>
    <lineage>
        <taxon>Eukaryota</taxon>
        <taxon>Metazoa</taxon>
        <taxon>Porifera</taxon>
        <taxon>Demospongiae</taxon>
        <taxon>Heteroscleromorpha</taxon>
        <taxon>Tetractinellida</taxon>
        <taxon>Astrophorina</taxon>
        <taxon>Geodiidae</taxon>
        <taxon>Geodia</taxon>
    </lineage>
</organism>
<evidence type="ECO:0000313" key="2">
    <source>
        <dbReference type="EMBL" id="CAI8049746.1"/>
    </source>
</evidence>
<evidence type="ECO:0000259" key="1">
    <source>
        <dbReference type="Pfam" id="PF05685"/>
    </source>
</evidence>
<gene>
    <name evidence="2" type="ORF">GBAR_LOCUS27390</name>
</gene>
<feature type="domain" description="Putative restriction endonuclease" evidence="1">
    <location>
        <begin position="21"/>
        <end position="188"/>
    </location>
</feature>
<dbReference type="PANTHER" id="PTHR35400">
    <property type="entry name" value="SLR1083 PROTEIN"/>
    <property type="match status" value="1"/>
</dbReference>
<dbReference type="PANTHER" id="PTHR35400:SF1">
    <property type="entry name" value="SLR1083 PROTEIN"/>
    <property type="match status" value="1"/>
</dbReference>
<comment type="caution">
    <text evidence="2">The sequence shown here is derived from an EMBL/GenBank/DDBJ whole genome shotgun (WGS) entry which is preliminary data.</text>
</comment>
<dbReference type="AlphaFoldDB" id="A0AA35TMQ0"/>
<name>A0AA35TMQ0_GEOBA</name>
<accession>A0AA35TMQ0</accession>
<evidence type="ECO:0000313" key="3">
    <source>
        <dbReference type="Proteomes" id="UP001174909"/>
    </source>
</evidence>
<dbReference type="InterPro" id="IPR011335">
    <property type="entry name" value="Restrct_endonuc-II-like"/>
</dbReference>
<dbReference type="GO" id="GO:0006281">
    <property type="term" value="P:DNA repair"/>
    <property type="evidence" value="ECO:0007669"/>
    <property type="project" value="UniProtKB-ARBA"/>
</dbReference>
<dbReference type="InterPro" id="IPR008538">
    <property type="entry name" value="Uma2"/>
</dbReference>
<reference evidence="2" key="1">
    <citation type="submission" date="2023-03" db="EMBL/GenBank/DDBJ databases">
        <authorList>
            <person name="Steffen K."/>
            <person name="Cardenas P."/>
        </authorList>
    </citation>
    <scope>NUCLEOTIDE SEQUENCE</scope>
</reference>
<protein>
    <recommendedName>
        <fullName evidence="1">Putative restriction endonuclease domain-containing protein</fullName>
    </recommendedName>
</protein>
<dbReference type="SUPFAM" id="SSF52980">
    <property type="entry name" value="Restriction endonuclease-like"/>
    <property type="match status" value="1"/>
</dbReference>
<keyword evidence="3" id="KW-1185">Reference proteome</keyword>
<dbReference type="Proteomes" id="UP001174909">
    <property type="component" value="Unassembled WGS sequence"/>
</dbReference>
<dbReference type="Gene3D" id="3.90.1570.10">
    <property type="entry name" value="tt1808, chain A"/>
    <property type="match status" value="1"/>
</dbReference>
<sequence length="189" mass="20842">MTTTALPTQAAAPARRRFTVDEYCAMADAGILGEEERIELLDGEIVVMPPIGAPHEDGTTRLSSDLITRLQGRAWVRVQNSVRINDYGLPEPDIAIVRLRDDYHRQRPTPADVLLVTEVSDSSLEYDRDVKLPRYAAAGIPEVWIANVPARQVEAFHDPVDGIYQSSRVVPAEGKLSPRAFPDVVLTVG</sequence>
<dbReference type="EMBL" id="CASHTH010003813">
    <property type="protein sequence ID" value="CAI8049746.1"/>
    <property type="molecule type" value="Genomic_DNA"/>
</dbReference>